<evidence type="ECO:0000256" key="16">
    <source>
        <dbReference type="RuleBase" id="RU000488"/>
    </source>
</evidence>
<accession>A0A0K0E3S7</accession>
<dbReference type="Gene3D" id="1.50.40.10">
    <property type="entry name" value="Mitochondrial carrier domain"/>
    <property type="match status" value="1"/>
</dbReference>
<keyword evidence="7 15" id="KW-0812">Transmembrane</keyword>
<organism evidence="18">
    <name type="scientific">Strongyloides stercoralis</name>
    <name type="common">Threadworm</name>
    <dbReference type="NCBI Taxonomy" id="6248"/>
    <lineage>
        <taxon>Eukaryota</taxon>
        <taxon>Metazoa</taxon>
        <taxon>Ecdysozoa</taxon>
        <taxon>Nematoda</taxon>
        <taxon>Chromadorea</taxon>
        <taxon>Rhabditida</taxon>
        <taxon>Tylenchina</taxon>
        <taxon>Panagrolaimomorpha</taxon>
        <taxon>Strongyloidoidea</taxon>
        <taxon>Strongyloididae</taxon>
        <taxon>Strongyloides</taxon>
    </lineage>
</organism>
<evidence type="ECO:0000256" key="5">
    <source>
        <dbReference type="ARBA" id="ARBA00022679"/>
    </source>
</evidence>
<dbReference type="InterPro" id="IPR018108">
    <property type="entry name" value="MCP_transmembrane"/>
</dbReference>
<comment type="subcellular location">
    <subcellularLocation>
        <location evidence="1">Membrane</location>
        <topology evidence="1">Multi-pass membrane protein</topology>
    </subcellularLocation>
</comment>
<evidence type="ECO:0000256" key="3">
    <source>
        <dbReference type="ARBA" id="ARBA00009059"/>
    </source>
</evidence>
<dbReference type="GO" id="GO:0032259">
    <property type="term" value="P:methylation"/>
    <property type="evidence" value="ECO:0007669"/>
    <property type="project" value="UniProtKB-KW"/>
</dbReference>
<comment type="catalytic activity">
    <reaction evidence="14">
        <text>N-terminal L-alanyl-L-prolyl-L-lysyl-[protein] + 3 S-adenosyl-L-methionine = N-terminal N,N,N-trimethyl-L-alanyl-L-prolyl-L-lysyl-[protein] + 3 S-adenosyl-L-homocysteine + 3 H(+)</text>
        <dbReference type="Rhea" id="RHEA:54712"/>
        <dbReference type="Rhea" id="RHEA-COMP:13785"/>
        <dbReference type="Rhea" id="RHEA-COMP:13971"/>
        <dbReference type="ChEBI" id="CHEBI:15378"/>
        <dbReference type="ChEBI" id="CHEBI:57856"/>
        <dbReference type="ChEBI" id="CHEBI:59789"/>
        <dbReference type="ChEBI" id="CHEBI:138057"/>
        <dbReference type="ChEBI" id="CHEBI:138315"/>
        <dbReference type="EC" id="2.1.1.244"/>
    </reaction>
</comment>
<keyword evidence="4" id="KW-0489">Methyltransferase</keyword>
<evidence type="ECO:0000313" key="18">
    <source>
        <dbReference type="WBParaSite" id="SSTP_0000414700.1"/>
    </source>
</evidence>
<name>A0A0K0E3S7_STRER</name>
<keyword evidence="6" id="KW-0949">S-adenosyl-L-methionine</keyword>
<dbReference type="PROSITE" id="PS50920">
    <property type="entry name" value="SOLCAR"/>
    <property type="match status" value="1"/>
</dbReference>
<dbReference type="Pfam" id="PF05891">
    <property type="entry name" value="Methyltransf_PK"/>
    <property type="match status" value="1"/>
</dbReference>
<evidence type="ECO:0000256" key="15">
    <source>
        <dbReference type="PROSITE-ProRule" id="PRU00282"/>
    </source>
</evidence>
<dbReference type="Pfam" id="PF00153">
    <property type="entry name" value="Mito_carr"/>
    <property type="match status" value="1"/>
</dbReference>
<comment type="similarity">
    <text evidence="3">Belongs to the methyltransferase superfamily. NTM1 family.</text>
</comment>
<evidence type="ECO:0000256" key="13">
    <source>
        <dbReference type="ARBA" id="ARBA00047885"/>
    </source>
</evidence>
<dbReference type="EC" id="2.1.1.244" evidence="9"/>
<evidence type="ECO:0000256" key="1">
    <source>
        <dbReference type="ARBA" id="ARBA00004141"/>
    </source>
</evidence>
<dbReference type="InterPro" id="IPR008576">
    <property type="entry name" value="MeTrfase_NTM1"/>
</dbReference>
<feature type="repeat" description="Solcar" evidence="15">
    <location>
        <begin position="337"/>
        <end position="425"/>
    </location>
</feature>
<dbReference type="InterPro" id="IPR029063">
    <property type="entry name" value="SAM-dependent_MTases_sf"/>
</dbReference>
<dbReference type="WBParaSite" id="SSTP_0000414700.1">
    <property type="protein sequence ID" value="SSTP_0000414700.1"/>
    <property type="gene ID" value="SSTP_0000414700"/>
</dbReference>
<evidence type="ECO:0000256" key="7">
    <source>
        <dbReference type="ARBA" id="ARBA00022692"/>
    </source>
</evidence>
<evidence type="ECO:0000256" key="4">
    <source>
        <dbReference type="ARBA" id="ARBA00022603"/>
    </source>
</evidence>
<evidence type="ECO:0000256" key="12">
    <source>
        <dbReference type="ARBA" id="ARBA00047306"/>
    </source>
</evidence>
<keyword evidence="5" id="KW-0808">Transferase</keyword>
<dbReference type="GO" id="GO:0005737">
    <property type="term" value="C:cytoplasm"/>
    <property type="evidence" value="ECO:0007669"/>
    <property type="project" value="TreeGrafter"/>
</dbReference>
<dbReference type="SUPFAM" id="SSF53335">
    <property type="entry name" value="S-adenosyl-L-methionine-dependent methyltransferases"/>
    <property type="match status" value="1"/>
</dbReference>
<dbReference type="Gene3D" id="3.40.50.150">
    <property type="entry name" value="Vaccinia Virus protein VP39"/>
    <property type="match status" value="1"/>
</dbReference>
<comment type="catalytic activity">
    <reaction evidence="13">
        <text>N-terminal L-prolyl-L-prolyl-L-lysyl-[protein] + 2 S-adenosyl-L-methionine = N-terminal N,N-dimethyl-L-prolyl-L-prolyl-L-lysyl-[protein] + 2 S-adenosyl-L-homocysteine + 2 H(+)</text>
        <dbReference type="Rhea" id="RHEA:54736"/>
        <dbReference type="Rhea" id="RHEA-COMP:13787"/>
        <dbReference type="Rhea" id="RHEA-COMP:13974"/>
        <dbReference type="ChEBI" id="CHEBI:15378"/>
        <dbReference type="ChEBI" id="CHEBI:57856"/>
        <dbReference type="ChEBI" id="CHEBI:59789"/>
        <dbReference type="ChEBI" id="CHEBI:138059"/>
        <dbReference type="ChEBI" id="CHEBI:138318"/>
        <dbReference type="EC" id="2.1.1.244"/>
    </reaction>
</comment>
<dbReference type="STRING" id="6248.A0A0K0E3S7"/>
<dbReference type="PANTHER" id="PTHR12753:SF0">
    <property type="entry name" value="ALPHA N-TERMINAL PROTEIN METHYLTRANSFERASE 1"/>
    <property type="match status" value="1"/>
</dbReference>
<dbReference type="Proteomes" id="UP000035681">
    <property type="component" value="Unplaced"/>
</dbReference>
<reference evidence="18" key="1">
    <citation type="submission" date="2015-08" db="UniProtKB">
        <authorList>
            <consortium name="WormBaseParasite"/>
        </authorList>
    </citation>
    <scope>IDENTIFICATION</scope>
</reference>
<evidence type="ECO:0000256" key="2">
    <source>
        <dbReference type="ARBA" id="ARBA00006375"/>
    </source>
</evidence>
<proteinExistence type="inferred from homology"/>
<dbReference type="SUPFAM" id="SSF103506">
    <property type="entry name" value="Mitochondrial carrier"/>
    <property type="match status" value="1"/>
</dbReference>
<dbReference type="InterPro" id="IPR023395">
    <property type="entry name" value="MCP_dom_sf"/>
</dbReference>
<keyword evidence="16" id="KW-0813">Transport</keyword>
<comment type="catalytic activity">
    <reaction evidence="12">
        <text>N-terminal L-seryl-L-prolyl-L-lysyl-[protein] + 3 S-adenosyl-L-methionine = N-terminal N,N,N-trimethyl-L-seryl-L-prolyl-L-lysyl-[protein] + 3 S-adenosyl-L-homocysteine + 3 H(+)</text>
        <dbReference type="Rhea" id="RHEA:54724"/>
        <dbReference type="Rhea" id="RHEA-COMP:13789"/>
        <dbReference type="Rhea" id="RHEA-COMP:13973"/>
        <dbReference type="ChEBI" id="CHEBI:15378"/>
        <dbReference type="ChEBI" id="CHEBI:57856"/>
        <dbReference type="ChEBI" id="CHEBI:59789"/>
        <dbReference type="ChEBI" id="CHEBI:138061"/>
        <dbReference type="ChEBI" id="CHEBI:138317"/>
        <dbReference type="EC" id="2.1.1.244"/>
    </reaction>
</comment>
<evidence type="ECO:0000256" key="8">
    <source>
        <dbReference type="ARBA" id="ARBA00023136"/>
    </source>
</evidence>
<comment type="similarity">
    <text evidence="2 16">Belongs to the mitochondrial carrier (TC 2.A.29) family.</text>
</comment>
<keyword evidence="17" id="KW-1185">Reference proteome</keyword>
<sequence length="538" mass="61377">MESTINDGKEIYQNSENYWATISSTVNGMLGGFEKLHGPDVEDSRKLLTSLRSKKLFSQMDRALDCGAGIVDMVDVIGSFIENSKKYLGNCDEKVGNKFVCGLQDFVPYQNYYDCIWVQWVTGYLTDGDFIKFFQRCKDGLRDGGCIIVKDNLASGENVDFDEEDNSWTRPKEYMKKLLIDSGLTIIEDKKQLNFPKGMKMDDNAPAINQEIQISNLKSSIVKSLARIPLYPINVVKTLMQLGYEPFPCERGKVFVVVGRTAYFLPNGFKYLWELGKREGLGTLFKGLDCYILFCFTNEFVRQGINDYLDTYYPTLGGEQHPNASDFTKLDDKDALAVTFRNFVRDMICYNTSVIASRPFCVLFVRQVAQIIGHESKYTNVFRDFATIGHEEGLRGFFSGLTAAIVGTSTIVLVNHACSYIVERSLLRVPRNEEDSEEEHIAKIKKTRKIVEHAFQFIGNYWSYPYQLISSVMALTGSQLLCSVMPYCPPCSHYEEFYDYFKASGNITRGNKLFLREYKGPISIDLNKRIYADNKYFS</sequence>
<evidence type="ECO:0000256" key="9">
    <source>
        <dbReference type="ARBA" id="ARBA00039112"/>
    </source>
</evidence>
<dbReference type="AlphaFoldDB" id="A0A0K0E3S7"/>
<evidence type="ECO:0000256" key="14">
    <source>
        <dbReference type="ARBA" id="ARBA00048167"/>
    </source>
</evidence>
<keyword evidence="8 15" id="KW-0472">Membrane</keyword>
<evidence type="ECO:0000256" key="6">
    <source>
        <dbReference type="ARBA" id="ARBA00022691"/>
    </source>
</evidence>
<protein>
    <recommendedName>
        <fullName evidence="10">Alpha N-terminal protein methyltransferase 1</fullName>
        <ecNumber evidence="9">2.1.1.244</ecNumber>
    </recommendedName>
    <alternativeName>
        <fullName evidence="11">X-Pro-Lys N-terminal protein methyltransferase 1</fullName>
    </alternativeName>
</protein>
<dbReference type="GO" id="GO:0016020">
    <property type="term" value="C:membrane"/>
    <property type="evidence" value="ECO:0007669"/>
    <property type="project" value="UniProtKB-SubCell"/>
</dbReference>
<evidence type="ECO:0000313" key="17">
    <source>
        <dbReference type="Proteomes" id="UP000035681"/>
    </source>
</evidence>
<dbReference type="GO" id="GO:0071885">
    <property type="term" value="F:N-terminal protein N-methyltransferase activity"/>
    <property type="evidence" value="ECO:0007669"/>
    <property type="project" value="UniProtKB-EC"/>
</dbReference>
<evidence type="ECO:0000256" key="11">
    <source>
        <dbReference type="ARBA" id="ARBA00043129"/>
    </source>
</evidence>
<evidence type="ECO:0000256" key="10">
    <source>
        <dbReference type="ARBA" id="ARBA00039449"/>
    </source>
</evidence>
<dbReference type="PANTHER" id="PTHR12753">
    <property type="entry name" value="AD-003 - RELATED"/>
    <property type="match status" value="1"/>
</dbReference>
<dbReference type="WBParaSite" id="TCONS_00005758.p1">
    <property type="protein sequence ID" value="TCONS_00005758.p1"/>
    <property type="gene ID" value="XLOC_004006"/>
</dbReference>